<organism evidence="3 4">
    <name type="scientific">Volucribacter amazonae</name>
    <dbReference type="NCBI Taxonomy" id="256731"/>
    <lineage>
        <taxon>Bacteria</taxon>
        <taxon>Pseudomonadati</taxon>
        <taxon>Pseudomonadota</taxon>
        <taxon>Gammaproteobacteria</taxon>
        <taxon>Pasteurellales</taxon>
        <taxon>Pasteurellaceae</taxon>
        <taxon>Volucribacter</taxon>
    </lineage>
</organism>
<keyword evidence="2" id="KW-0732">Signal</keyword>
<evidence type="ECO:0000256" key="1">
    <source>
        <dbReference type="SAM" id="MobiDB-lite"/>
    </source>
</evidence>
<protein>
    <submittedName>
        <fullName evidence="3">Uncharacterized protein</fullName>
    </submittedName>
</protein>
<accession>A0A9X4P921</accession>
<dbReference type="Proteomes" id="UP001155500">
    <property type="component" value="Unassembled WGS sequence"/>
</dbReference>
<comment type="caution">
    <text evidence="3">The sequence shown here is derived from an EMBL/GenBank/DDBJ whole genome shotgun (WGS) entry which is preliminary data.</text>
</comment>
<evidence type="ECO:0000313" key="4">
    <source>
        <dbReference type="Proteomes" id="UP001155500"/>
    </source>
</evidence>
<dbReference type="AlphaFoldDB" id="A0A9X4P921"/>
<keyword evidence="4" id="KW-1185">Reference proteome</keyword>
<dbReference type="EMBL" id="LWID01000001">
    <property type="protein sequence ID" value="MDG6894753.1"/>
    <property type="molecule type" value="Genomic_DNA"/>
</dbReference>
<feature type="signal peptide" evidence="2">
    <location>
        <begin position="1"/>
        <end position="23"/>
    </location>
</feature>
<evidence type="ECO:0000256" key="2">
    <source>
        <dbReference type="SAM" id="SignalP"/>
    </source>
</evidence>
<gene>
    <name evidence="3" type="ORF">A6A20_03735</name>
</gene>
<feature type="compositionally biased region" description="Basic and acidic residues" evidence="1">
    <location>
        <begin position="159"/>
        <end position="202"/>
    </location>
</feature>
<reference evidence="3" key="1">
    <citation type="submission" date="2016-03" db="EMBL/GenBank/DDBJ databases">
        <title>Co-evolution between Pasteurellaceae and their hosts.</title>
        <authorList>
            <person name="Hansen M.J."/>
            <person name="Bojesen A.M."/>
            <person name="Planet P."/>
        </authorList>
    </citation>
    <scope>NUCLEOTIDE SEQUENCE</scope>
    <source>
        <strain evidence="3">146/S8/89</strain>
    </source>
</reference>
<sequence>MLKKISKLTALGLFFLLTSPALAQNMELNRYEQAKINLNYQGELGDFLQKLAGRLNIGFISYNVDSTRPIQLDTHNQSQPLPLLIQQIQQQLPEVNIRFETLGNRVFLVLSSGDEPLQREQQPQQYIGQVIFERPTPPANRLEVEILAQTEETGQKPTAHNETEKPQPQDNQAEERESLQTQHTETEEKPEEKPDEKIDHSTQEQANLTPIILSPEQEQRIAQISRLEQLINEANLSNEDKQYQHRVIPSYKINSKNRLGLDKVQTTKIATFLLFDKQTDTSKLNVRSKHEDIIQLDNILAIIHKKNRAPNQISIQNDKKQSLILQAVKR</sequence>
<feature type="chain" id="PRO_5040850580" evidence="2">
    <location>
        <begin position="24"/>
        <end position="330"/>
    </location>
</feature>
<dbReference type="RefSeq" id="WP_279572216.1">
    <property type="nucleotide sequence ID" value="NZ_LWID01000001.1"/>
</dbReference>
<name>A0A9X4P921_9PAST</name>
<evidence type="ECO:0000313" key="3">
    <source>
        <dbReference type="EMBL" id="MDG6894753.1"/>
    </source>
</evidence>
<feature type="region of interest" description="Disordered" evidence="1">
    <location>
        <begin position="152"/>
        <end position="202"/>
    </location>
</feature>
<proteinExistence type="predicted"/>